<feature type="transmembrane region" description="Helical" evidence="8">
    <location>
        <begin position="12"/>
        <end position="31"/>
    </location>
</feature>
<dbReference type="Pfam" id="PF00528">
    <property type="entry name" value="BPD_transp_1"/>
    <property type="match status" value="2"/>
</dbReference>
<reference evidence="10 11" key="1">
    <citation type="journal article" date="2010" name="Stand. Genomic Sci.">
        <title>Complete genome sequence of Arcobacter nitrofigilis type strain (CI).</title>
        <authorList>
            <person name="Pati A."/>
            <person name="Gronow S."/>
            <person name="Lapidus A."/>
            <person name="Copeland A."/>
            <person name="Glavina Del Rio T."/>
            <person name="Nolan M."/>
            <person name="Lucas S."/>
            <person name="Tice H."/>
            <person name="Cheng J.F."/>
            <person name="Han C."/>
            <person name="Chertkov O."/>
            <person name="Bruce D."/>
            <person name="Tapia R."/>
            <person name="Goodwin L."/>
            <person name="Pitluck S."/>
            <person name="Liolios K."/>
            <person name="Ivanova N."/>
            <person name="Mavromatis K."/>
            <person name="Chen A."/>
            <person name="Palaniappan K."/>
            <person name="Land M."/>
            <person name="Hauser L."/>
            <person name="Chang Y.J."/>
            <person name="Jeffries C.D."/>
            <person name="Detter J.C."/>
            <person name="Rohde M."/>
            <person name="Goker M."/>
            <person name="Bristow J."/>
            <person name="Eisen J.A."/>
            <person name="Markowitz V."/>
            <person name="Hugenholtz P."/>
            <person name="Klenk H.P."/>
            <person name="Kyrpides N.C."/>
        </authorList>
    </citation>
    <scope>NUCLEOTIDE SEQUENCE [LARGE SCALE GENOMIC DNA]</scope>
    <source>
        <strain evidence="11">ATCC 33309 / DSM 7299 / CCUG 15893 / LMG 7604 / NCTC 12251 / CI</strain>
    </source>
</reference>
<feature type="domain" description="ABC transmembrane type-1" evidence="9">
    <location>
        <begin position="325"/>
        <end position="519"/>
    </location>
</feature>
<dbReference type="OrthoDB" id="9795403at2"/>
<gene>
    <name evidence="10" type="ordered locus">Arnit_2647</name>
</gene>
<organism evidence="10 11">
    <name type="scientific">Arcobacter nitrofigilis (strain ATCC 33309 / DSM 7299 / CCUG 15893 / LMG 7604 / NCTC 12251 / CI)</name>
    <name type="common">Campylobacter nitrofigilis</name>
    <dbReference type="NCBI Taxonomy" id="572480"/>
    <lineage>
        <taxon>Bacteria</taxon>
        <taxon>Pseudomonadati</taxon>
        <taxon>Campylobacterota</taxon>
        <taxon>Epsilonproteobacteria</taxon>
        <taxon>Campylobacterales</taxon>
        <taxon>Arcobacteraceae</taxon>
        <taxon>Arcobacter</taxon>
    </lineage>
</organism>
<sequence length="525" mass="59080" precursor="true">MKYLNKLTISSLFLTLLISMPALFILSNIFVTTPNWTHLVDTVLLGYILNSLYIMVGVAVLTSIMGFTTAYITSFFTFSGSNFFHYALILPFAIPTYIVSYAYGGMFDITGSVTTFILHLLGKNLGEVYFFDIMSIEGAILVMSFVLYPYVYLISKTYLNSESSSIVDASKTMGLTNFQIFYKVIIPISRPAIVAGVILAVMEAVSDFGVMDYYGVSTFVTGIFRTWFGMGSVEDASKLASMLMLFIFVLIFLERYQRKNTRYRSAGKDFKPIKKEKLSGYKNILAFILCFIPFFLGFLLPFSQMSYWFYLSYKSTINDDFLTIFYQTLSLGIGTSILITFLAFVFTYNVRVHKSKLADYITQISKLGYSIPGSVIAVGILSFFLIINKAFDILLVGSIVAVIFGYVVRFLAISINNYESGFAKIPQTYDDACKTMDISTFGTFFRVIFPLIKNSIIVSLIIIFIEVIKELPLTMILRPFNFDTLAVFSHELVGQAQIFESSVPAMFIVILGIISVLILAQKMKN</sequence>
<dbReference type="EMBL" id="CP001999">
    <property type="protein sequence ID" value="ADG94295.1"/>
    <property type="molecule type" value="Genomic_DNA"/>
</dbReference>
<dbReference type="SUPFAM" id="SSF161098">
    <property type="entry name" value="MetI-like"/>
    <property type="match status" value="2"/>
</dbReference>
<keyword evidence="3" id="KW-1003">Cell membrane</keyword>
<evidence type="ECO:0000313" key="11">
    <source>
        <dbReference type="Proteomes" id="UP000000939"/>
    </source>
</evidence>
<keyword evidence="4" id="KW-0997">Cell inner membrane</keyword>
<evidence type="ECO:0000256" key="2">
    <source>
        <dbReference type="ARBA" id="ARBA00022448"/>
    </source>
</evidence>
<protein>
    <submittedName>
        <fullName evidence="10">Binding-protein-dependent transport systems inner membrane component</fullName>
    </submittedName>
</protein>
<evidence type="ECO:0000256" key="6">
    <source>
        <dbReference type="ARBA" id="ARBA00022989"/>
    </source>
</evidence>
<evidence type="ECO:0000256" key="5">
    <source>
        <dbReference type="ARBA" id="ARBA00022692"/>
    </source>
</evidence>
<evidence type="ECO:0000256" key="1">
    <source>
        <dbReference type="ARBA" id="ARBA00004429"/>
    </source>
</evidence>
<evidence type="ECO:0000256" key="8">
    <source>
        <dbReference type="RuleBase" id="RU363032"/>
    </source>
</evidence>
<dbReference type="HOGENOM" id="CLU_021838_0_2_7"/>
<dbReference type="Proteomes" id="UP000000939">
    <property type="component" value="Chromosome"/>
</dbReference>
<dbReference type="CDD" id="cd06261">
    <property type="entry name" value="TM_PBP2"/>
    <property type="match status" value="2"/>
</dbReference>
<feature type="transmembrane region" description="Helical" evidence="8">
    <location>
        <begin position="284"/>
        <end position="304"/>
    </location>
</feature>
<comment type="subcellular location">
    <subcellularLocation>
        <location evidence="1">Cell inner membrane</location>
        <topology evidence="1">Multi-pass membrane protein</topology>
    </subcellularLocation>
    <subcellularLocation>
        <location evidence="8">Cell membrane</location>
        <topology evidence="8">Multi-pass membrane protein</topology>
    </subcellularLocation>
</comment>
<dbReference type="InterPro" id="IPR000515">
    <property type="entry name" value="MetI-like"/>
</dbReference>
<keyword evidence="6 8" id="KW-1133">Transmembrane helix</keyword>
<feature type="transmembrane region" description="Helical" evidence="8">
    <location>
        <begin position="324"/>
        <end position="346"/>
    </location>
</feature>
<dbReference type="PANTHER" id="PTHR43357">
    <property type="entry name" value="INNER MEMBRANE ABC TRANSPORTER PERMEASE PROTEIN YDCV"/>
    <property type="match status" value="1"/>
</dbReference>
<dbReference type="AlphaFoldDB" id="D5V6M5"/>
<keyword evidence="7 8" id="KW-0472">Membrane</keyword>
<dbReference type="GO" id="GO:0005886">
    <property type="term" value="C:plasma membrane"/>
    <property type="evidence" value="ECO:0007669"/>
    <property type="project" value="UniProtKB-SubCell"/>
</dbReference>
<name>D5V6M5_ARCNC</name>
<dbReference type="eggNOG" id="COG1178">
    <property type="taxonomic scope" value="Bacteria"/>
</dbReference>
<dbReference type="RefSeq" id="WP_013136440.1">
    <property type="nucleotide sequence ID" value="NC_014166.1"/>
</dbReference>
<dbReference type="PROSITE" id="PS50928">
    <property type="entry name" value="ABC_TM1"/>
    <property type="match status" value="2"/>
</dbReference>
<proteinExistence type="inferred from homology"/>
<feature type="transmembrane region" description="Helical" evidence="8">
    <location>
        <begin position="502"/>
        <end position="520"/>
    </location>
</feature>
<keyword evidence="5 8" id="KW-0812">Transmembrane</keyword>
<evidence type="ECO:0000256" key="3">
    <source>
        <dbReference type="ARBA" id="ARBA00022475"/>
    </source>
</evidence>
<comment type="similarity">
    <text evidence="8">Belongs to the binding-protein-dependent transport system permease family.</text>
</comment>
<feature type="transmembrane region" description="Helical" evidence="8">
    <location>
        <begin position="367"/>
        <end position="387"/>
    </location>
</feature>
<feature type="transmembrane region" description="Helical" evidence="8">
    <location>
        <begin position="444"/>
        <end position="465"/>
    </location>
</feature>
<feature type="transmembrane region" description="Helical" evidence="8">
    <location>
        <begin position="393"/>
        <end position="412"/>
    </location>
</feature>
<evidence type="ECO:0000313" key="10">
    <source>
        <dbReference type="EMBL" id="ADG94295.1"/>
    </source>
</evidence>
<feature type="transmembrane region" description="Helical" evidence="8">
    <location>
        <begin position="236"/>
        <end position="253"/>
    </location>
</feature>
<feature type="transmembrane region" description="Helical" evidence="8">
    <location>
        <begin position="180"/>
        <end position="201"/>
    </location>
</feature>
<keyword evidence="2 8" id="KW-0813">Transport</keyword>
<keyword evidence="11" id="KW-1185">Reference proteome</keyword>
<dbReference type="Gene3D" id="1.10.3720.10">
    <property type="entry name" value="MetI-like"/>
    <property type="match status" value="2"/>
</dbReference>
<dbReference type="KEGG" id="ant:Arnit_2647"/>
<feature type="transmembrane region" description="Helical" evidence="8">
    <location>
        <begin position="71"/>
        <end position="94"/>
    </location>
</feature>
<accession>D5V6M5</accession>
<dbReference type="InterPro" id="IPR035906">
    <property type="entry name" value="MetI-like_sf"/>
</dbReference>
<dbReference type="STRING" id="572480.Arnit_2647"/>
<dbReference type="PANTHER" id="PTHR43357:SF3">
    <property type="entry name" value="FE(3+)-TRANSPORT SYSTEM PERMEASE PROTEIN FBPB 2"/>
    <property type="match status" value="1"/>
</dbReference>
<evidence type="ECO:0000259" key="9">
    <source>
        <dbReference type="PROSITE" id="PS50928"/>
    </source>
</evidence>
<feature type="transmembrane region" description="Helical" evidence="8">
    <location>
        <begin position="128"/>
        <end position="151"/>
    </location>
</feature>
<evidence type="ECO:0000256" key="7">
    <source>
        <dbReference type="ARBA" id="ARBA00023136"/>
    </source>
</evidence>
<dbReference type="GO" id="GO:0055085">
    <property type="term" value="P:transmembrane transport"/>
    <property type="evidence" value="ECO:0007669"/>
    <property type="project" value="InterPro"/>
</dbReference>
<evidence type="ECO:0000256" key="4">
    <source>
        <dbReference type="ARBA" id="ARBA00022519"/>
    </source>
</evidence>
<feature type="domain" description="ABC transmembrane type-1" evidence="9">
    <location>
        <begin position="48"/>
        <end position="254"/>
    </location>
</feature>